<evidence type="ECO:0000313" key="1">
    <source>
        <dbReference type="EMBL" id="QDG50578.1"/>
    </source>
</evidence>
<gene>
    <name evidence="1" type="ORF">FIV42_07470</name>
</gene>
<dbReference type="Proteomes" id="UP000315995">
    <property type="component" value="Chromosome"/>
</dbReference>
<dbReference type="AlphaFoldDB" id="A0A4Y6PQI5"/>
<dbReference type="OrthoDB" id="5517340at2"/>
<protein>
    <submittedName>
        <fullName evidence="1">Uncharacterized protein</fullName>
    </submittedName>
</protein>
<proteinExistence type="predicted"/>
<accession>A0A5B8Y7Y0</accession>
<reference evidence="1 2" key="1">
    <citation type="submission" date="2019-06" db="EMBL/GenBank/DDBJ databases">
        <title>Persicimonas caeni gen. nov., sp. nov., a predatory bacterium isolated from solar saltern.</title>
        <authorList>
            <person name="Wang S."/>
        </authorList>
    </citation>
    <scope>NUCLEOTIDE SEQUENCE [LARGE SCALE GENOMIC DNA]</scope>
    <source>
        <strain evidence="1 2">YN101</strain>
    </source>
</reference>
<name>A0A4Y6PQI5_PERCE</name>
<accession>A0A4Y6PQI5</accession>
<organism evidence="1 2">
    <name type="scientific">Persicimonas caeni</name>
    <dbReference type="NCBI Taxonomy" id="2292766"/>
    <lineage>
        <taxon>Bacteria</taxon>
        <taxon>Deltaproteobacteria</taxon>
        <taxon>Bradymonadales</taxon>
        <taxon>Bradymonadaceae</taxon>
        <taxon>Persicimonas</taxon>
    </lineage>
</organism>
<sequence length="249" mass="27214">MSAQSIQIINRTKQARVVADAGEVHAPKVVAELAGELDGLAGFDGAQLVPMTQAGVLLLLSVTDEMEELDMRYASECAQDEVARARRDVCVAEARKLVMDARDHTRSTLGEGGPSKYGLPSVTPRQPDRLLAELDNVLHRLEEYPVRQSGHFGATFDSAAMHEEVSRVRDDLAVALDTLGIERRETERAMLERDAAVARWERIYRGVAGQLSSLFIMAGHDELAKRVRPTTRRAAGLDAPSRSADAVEA</sequence>
<keyword evidence="2" id="KW-1185">Reference proteome</keyword>
<dbReference type="RefSeq" id="WP_141197070.1">
    <property type="nucleotide sequence ID" value="NZ_CP041186.1"/>
</dbReference>
<evidence type="ECO:0000313" key="2">
    <source>
        <dbReference type="Proteomes" id="UP000315995"/>
    </source>
</evidence>
<dbReference type="EMBL" id="CP041186">
    <property type="protein sequence ID" value="QDG50578.1"/>
    <property type="molecule type" value="Genomic_DNA"/>
</dbReference>